<dbReference type="PANTHER" id="PTHR47165:SF4">
    <property type="entry name" value="OS03G0429900 PROTEIN"/>
    <property type="match status" value="1"/>
</dbReference>
<keyword evidence="2" id="KW-0547">Nucleotide-binding</keyword>
<feature type="region of interest" description="Disordered" evidence="1">
    <location>
        <begin position="291"/>
        <end position="343"/>
    </location>
</feature>
<keyword evidence="2" id="KW-0067">ATP-binding</keyword>
<name>A0ABQ4WNQ3_9ASTR</name>
<keyword evidence="2" id="KW-0347">Helicase</keyword>
<sequence>MDVKDTDYFSDLLQLNDAYRISRFRCIPTKTWDRTLPNDITLTFGKYTSIIPISNADFPEHYFNFVAYNEVNQRATQSEAPLTDYIGCIYRVSDPLRSGDATRTRRVRRIIDVQNLDGMNLPFLIWGDKAENFDMDEYNQMQKPVIIAIATAWATKKYEGLQLSSTSATHYYLNPNIIEATYILDTAIIDDETATTTVTCFSPEAHTFVPDCNTIVNTIQDKDITHVPAELKQTEGHTYIFQYHFGQKAKPGYPNFKLDAVLQLVAEPLHALPAAETIKSPATQVLDEASISNNPTTTNKDQPEAGKLPAQTSVEILEDQAKKTRRSLFQETDTTAKKPRRNA</sequence>
<proteinExistence type="predicted"/>
<evidence type="ECO:0000256" key="1">
    <source>
        <dbReference type="SAM" id="MobiDB-lite"/>
    </source>
</evidence>
<protein>
    <submittedName>
        <fullName evidence="2">DNA helicase</fullName>
    </submittedName>
</protein>
<reference evidence="2" key="2">
    <citation type="submission" date="2022-01" db="EMBL/GenBank/DDBJ databases">
        <authorList>
            <person name="Yamashiro T."/>
            <person name="Shiraishi A."/>
            <person name="Satake H."/>
            <person name="Nakayama K."/>
        </authorList>
    </citation>
    <scope>NUCLEOTIDE SEQUENCE</scope>
</reference>
<keyword evidence="3" id="KW-1185">Reference proteome</keyword>
<gene>
    <name evidence="2" type="ORF">Tco_0627830</name>
</gene>
<accession>A0ABQ4WNQ3</accession>
<dbReference type="Proteomes" id="UP001151760">
    <property type="component" value="Unassembled WGS sequence"/>
</dbReference>
<comment type="caution">
    <text evidence="2">The sequence shown here is derived from an EMBL/GenBank/DDBJ whole genome shotgun (WGS) entry which is preliminary data.</text>
</comment>
<dbReference type="SUPFAM" id="SSF50249">
    <property type="entry name" value="Nucleic acid-binding proteins"/>
    <property type="match status" value="1"/>
</dbReference>
<feature type="compositionally biased region" description="Polar residues" evidence="1">
    <location>
        <begin position="291"/>
        <end position="300"/>
    </location>
</feature>
<dbReference type="InterPro" id="IPR012340">
    <property type="entry name" value="NA-bd_OB-fold"/>
</dbReference>
<organism evidence="2 3">
    <name type="scientific">Tanacetum coccineum</name>
    <dbReference type="NCBI Taxonomy" id="301880"/>
    <lineage>
        <taxon>Eukaryota</taxon>
        <taxon>Viridiplantae</taxon>
        <taxon>Streptophyta</taxon>
        <taxon>Embryophyta</taxon>
        <taxon>Tracheophyta</taxon>
        <taxon>Spermatophyta</taxon>
        <taxon>Magnoliopsida</taxon>
        <taxon>eudicotyledons</taxon>
        <taxon>Gunneridae</taxon>
        <taxon>Pentapetalae</taxon>
        <taxon>asterids</taxon>
        <taxon>campanulids</taxon>
        <taxon>Asterales</taxon>
        <taxon>Asteraceae</taxon>
        <taxon>Asteroideae</taxon>
        <taxon>Anthemideae</taxon>
        <taxon>Anthemidinae</taxon>
        <taxon>Tanacetum</taxon>
    </lineage>
</organism>
<dbReference type="Gene3D" id="2.40.50.140">
    <property type="entry name" value="Nucleic acid-binding proteins"/>
    <property type="match status" value="1"/>
</dbReference>
<evidence type="ECO:0000313" key="2">
    <source>
        <dbReference type="EMBL" id="GJS54468.1"/>
    </source>
</evidence>
<reference evidence="2" key="1">
    <citation type="journal article" date="2022" name="Int. J. Mol. Sci.">
        <title>Draft Genome of Tanacetum Coccineum: Genomic Comparison of Closely Related Tanacetum-Family Plants.</title>
        <authorList>
            <person name="Yamashiro T."/>
            <person name="Shiraishi A."/>
            <person name="Nakayama K."/>
            <person name="Satake H."/>
        </authorList>
    </citation>
    <scope>NUCLEOTIDE SEQUENCE</scope>
</reference>
<keyword evidence="2" id="KW-0378">Hydrolase</keyword>
<dbReference type="PANTHER" id="PTHR47165">
    <property type="entry name" value="OS03G0429900 PROTEIN"/>
    <property type="match status" value="1"/>
</dbReference>
<dbReference type="EMBL" id="BQNB010008799">
    <property type="protein sequence ID" value="GJS54468.1"/>
    <property type="molecule type" value="Genomic_DNA"/>
</dbReference>
<evidence type="ECO:0000313" key="3">
    <source>
        <dbReference type="Proteomes" id="UP001151760"/>
    </source>
</evidence>
<dbReference type="GO" id="GO:0004386">
    <property type="term" value="F:helicase activity"/>
    <property type="evidence" value="ECO:0007669"/>
    <property type="project" value="UniProtKB-KW"/>
</dbReference>